<dbReference type="PANTHER" id="PTHR46580">
    <property type="entry name" value="SENSOR KINASE-RELATED"/>
    <property type="match status" value="1"/>
</dbReference>
<dbReference type="EMBL" id="UINC01058269">
    <property type="protein sequence ID" value="SVB80331.1"/>
    <property type="molecule type" value="Genomic_DNA"/>
</dbReference>
<dbReference type="PANTHER" id="PTHR46580:SF4">
    <property type="entry name" value="ATP_GTP-BINDING PROTEIN"/>
    <property type="match status" value="1"/>
</dbReference>
<dbReference type="Pfam" id="PF13517">
    <property type="entry name" value="FG-GAP_3"/>
    <property type="match status" value="1"/>
</dbReference>
<evidence type="ECO:0000313" key="2">
    <source>
        <dbReference type="EMBL" id="SVB80331.1"/>
    </source>
</evidence>
<reference evidence="2" key="1">
    <citation type="submission" date="2018-05" db="EMBL/GenBank/DDBJ databases">
        <authorList>
            <person name="Lanie J.A."/>
            <person name="Ng W.-L."/>
            <person name="Kazmierczak K.M."/>
            <person name="Andrzejewski T.M."/>
            <person name="Davidsen T.M."/>
            <person name="Wayne K.J."/>
            <person name="Tettelin H."/>
            <person name="Glass J.I."/>
            <person name="Rusch D."/>
            <person name="Podicherti R."/>
            <person name="Tsui H.-C.T."/>
            <person name="Winkler M.E."/>
        </authorList>
    </citation>
    <scope>NUCLEOTIDE SEQUENCE</scope>
</reference>
<evidence type="ECO:0008006" key="3">
    <source>
        <dbReference type="Google" id="ProtNLM"/>
    </source>
</evidence>
<dbReference type="InterPro" id="IPR028994">
    <property type="entry name" value="Integrin_alpha_N"/>
</dbReference>
<dbReference type="InterPro" id="IPR013517">
    <property type="entry name" value="FG-GAP"/>
</dbReference>
<dbReference type="SUPFAM" id="SSF69318">
    <property type="entry name" value="Integrin alpha N-terminal domain"/>
    <property type="match status" value="2"/>
</dbReference>
<organism evidence="2">
    <name type="scientific">marine metagenome</name>
    <dbReference type="NCBI Taxonomy" id="408172"/>
    <lineage>
        <taxon>unclassified sequences</taxon>
        <taxon>metagenomes</taxon>
        <taxon>ecological metagenomes</taxon>
    </lineage>
</organism>
<gene>
    <name evidence="2" type="ORF">METZ01_LOCUS233185</name>
</gene>
<keyword evidence="1" id="KW-0732">Signal</keyword>
<sequence length="412" mass="44916">LGGGVYPGKYPESSKSAIFLHNETQFVPDLSNAKSLLGLGVVNGAVWSDLDADGYPELITAGHWQPVRIFKNHKGTLKDASKEMGLGGSTGLWNSIQVGDFNGDGRMDLVAGNWGLNSRFKSTPQKPLNLVFGDINQDGTNELIESDYNAGVLVPVRTFKDLAGPMPFLYSRFKSFRQFSRASVAQVIGDTQTKARLLSVQTLYSCVFINEGNRFRMVNLPDAAQWAPTHGIVVDDFDGDGFEDLFLAQNFFPTRVQGDRLDASRGVLLKGHGTESFTVLESGRSGINLVGDQRAAVSGDFNLDGRSDLVVTQNSGETKMFLNQMKGTGLRVVVQGPAMNPHGIGCVLRLQYSDGMGPARQISASSGYRSQGSLVQVLHPTRVVESVWMQKPDGKILSHEVKKDTHEVRITY</sequence>
<name>A0A382H1M3_9ZZZZ</name>
<accession>A0A382H1M3</accession>
<dbReference type="Gene3D" id="2.130.10.130">
    <property type="entry name" value="Integrin alpha, N-terminal"/>
    <property type="match status" value="2"/>
</dbReference>
<feature type="non-terminal residue" evidence="2">
    <location>
        <position position="1"/>
    </location>
</feature>
<protein>
    <recommendedName>
        <fullName evidence="3">ASPIC/UnbV domain-containing protein</fullName>
    </recommendedName>
</protein>
<proteinExistence type="predicted"/>
<evidence type="ECO:0000256" key="1">
    <source>
        <dbReference type="ARBA" id="ARBA00022729"/>
    </source>
</evidence>
<dbReference type="AlphaFoldDB" id="A0A382H1M3"/>